<protein>
    <submittedName>
        <fullName evidence="1">Uncharacterized protein</fullName>
    </submittedName>
</protein>
<dbReference type="RefSeq" id="WP_105020931.1">
    <property type="nucleotide sequence ID" value="NZ_MSCM01000001.1"/>
</dbReference>
<reference evidence="1 2" key="1">
    <citation type="submission" date="2016-12" db="EMBL/GenBank/DDBJ databases">
        <title>Trade-off between light-utilization and light-protection in marine flavobacteria.</title>
        <authorList>
            <person name="Kumagai Y."/>
            <person name="Yoshizawa S."/>
            <person name="Kogure K."/>
            <person name="Iwasaki W."/>
        </authorList>
    </citation>
    <scope>NUCLEOTIDE SEQUENCE [LARGE SCALE GENOMIC DNA]</scope>
    <source>
        <strain evidence="1 2">ATCC 43844</strain>
    </source>
</reference>
<proteinExistence type="predicted"/>
<name>A0A2S7WXS3_9FLAO</name>
<keyword evidence="2" id="KW-1185">Reference proteome</keyword>
<gene>
    <name evidence="1" type="ORF">BTO16_07125</name>
</gene>
<organism evidence="1 2">
    <name type="scientific">Polaribacter glomeratus</name>
    <dbReference type="NCBI Taxonomy" id="102"/>
    <lineage>
        <taxon>Bacteria</taxon>
        <taxon>Pseudomonadati</taxon>
        <taxon>Bacteroidota</taxon>
        <taxon>Flavobacteriia</taxon>
        <taxon>Flavobacteriales</taxon>
        <taxon>Flavobacteriaceae</taxon>
    </lineage>
</organism>
<dbReference type="EMBL" id="MSCM01000001">
    <property type="protein sequence ID" value="PQJ82363.1"/>
    <property type="molecule type" value="Genomic_DNA"/>
</dbReference>
<dbReference type="Proteomes" id="UP000239068">
    <property type="component" value="Unassembled WGS sequence"/>
</dbReference>
<comment type="caution">
    <text evidence="1">The sequence shown here is derived from an EMBL/GenBank/DDBJ whole genome shotgun (WGS) entry which is preliminary data.</text>
</comment>
<accession>A0A2S7WXS3</accession>
<dbReference type="AlphaFoldDB" id="A0A2S7WXS3"/>
<evidence type="ECO:0000313" key="2">
    <source>
        <dbReference type="Proteomes" id="UP000239068"/>
    </source>
</evidence>
<sequence>MITTPLDSAVLNSKEQYVFYHKMVDFALKELIVRMQQHQLCTHQELIFFKQYSDLLLYSIDAMRIKYMYDEEDHMKIDLTESGFPNYLEFRFLYNDLELRKEYVTKLVDTETLKESFLDTLLRQKQSIKKRDLFKAASIIYYTSVKREFIFNRFVQGKILEAPKGSNYQYVTSWSFFDVSHNRPFICFMYFDYDGKNIEKAKDELYEVLKESADREMALDTMAYAIDRKLAEIHPKHIKRIDLGPFHNVFAKDENEITHAILSGIAKKEISLESYALSLKIDEVFSGDTFKEGGFFSKQTMQKWSEVVLQKYVFAPHRIIQLLYNQTPEVLHKLAKEPIQMADLRISNQ</sequence>
<evidence type="ECO:0000313" key="1">
    <source>
        <dbReference type="EMBL" id="PQJ82363.1"/>
    </source>
</evidence>
<dbReference type="OrthoDB" id="1196563at2"/>